<sequence length="135" mass="16045">MKALNKMNNLDKAGLLSKMFPEELENLQNAIKMQCDYFLQNETAFREGWYQKGFFTAEFWYRLVQNAQKGIDKNEPLWKRPNWFTDHFFDGHHSIFAIQCLIEYTEDAQCDPQLKQAIHLLFGSDKFLQITLNDK</sequence>
<dbReference type="Proteomes" id="UP000035900">
    <property type="component" value="Unassembled WGS sequence"/>
</dbReference>
<name>A0A0J7J0S9_9FLAO</name>
<accession>A0A0J7J0S9</accession>
<organism evidence="1 2">
    <name type="scientific">Chryseobacterium koreense CCUG 49689</name>
    <dbReference type="NCBI Taxonomy" id="1304281"/>
    <lineage>
        <taxon>Bacteria</taxon>
        <taxon>Pseudomonadati</taxon>
        <taxon>Bacteroidota</taxon>
        <taxon>Flavobacteriia</taxon>
        <taxon>Flavobacteriales</taxon>
        <taxon>Weeksellaceae</taxon>
        <taxon>Chryseobacterium group</taxon>
        <taxon>Chryseobacterium</taxon>
    </lineage>
</organism>
<dbReference type="EMBL" id="LFNG01000006">
    <property type="protein sequence ID" value="KMQ71656.1"/>
    <property type="molecule type" value="Genomic_DNA"/>
</dbReference>
<dbReference type="AlphaFoldDB" id="A0A0J7J0S9"/>
<gene>
    <name evidence="1" type="ORF">ACM44_05380</name>
</gene>
<evidence type="ECO:0000313" key="2">
    <source>
        <dbReference type="Proteomes" id="UP000035900"/>
    </source>
</evidence>
<dbReference type="RefSeq" id="WP_048499030.1">
    <property type="nucleotide sequence ID" value="NZ_LFNG01000006.1"/>
</dbReference>
<reference evidence="1 2" key="1">
    <citation type="journal article" date="2004" name="Int. J. Syst. Evol. Microbiol.">
        <title>Kaistella koreensis gen. nov., sp. nov., a novel member of the Chryseobacterium-Bergeyella-Riemerella branch.</title>
        <authorList>
            <person name="Kim M.K."/>
            <person name="Im W.T."/>
            <person name="Shin Y.K."/>
            <person name="Lim J.H."/>
            <person name="Kim S.H."/>
            <person name="Lee B.C."/>
            <person name="Park M.Y."/>
            <person name="Lee K.Y."/>
            <person name="Lee S.T."/>
        </authorList>
    </citation>
    <scope>NUCLEOTIDE SEQUENCE [LARGE SCALE GENOMIC DNA]</scope>
    <source>
        <strain evidence="1 2">CCUG 49689</strain>
    </source>
</reference>
<dbReference type="OrthoDB" id="969612at2"/>
<dbReference type="STRING" id="1304281.ACM44_05380"/>
<keyword evidence="2" id="KW-1185">Reference proteome</keyword>
<proteinExistence type="predicted"/>
<dbReference type="PATRIC" id="fig|1304281.5.peg.1155"/>
<evidence type="ECO:0000313" key="1">
    <source>
        <dbReference type="EMBL" id="KMQ71656.1"/>
    </source>
</evidence>
<protein>
    <submittedName>
        <fullName evidence="1">Uncharacterized protein</fullName>
    </submittedName>
</protein>
<comment type="caution">
    <text evidence="1">The sequence shown here is derived from an EMBL/GenBank/DDBJ whole genome shotgun (WGS) entry which is preliminary data.</text>
</comment>